<dbReference type="InterPro" id="IPR002750">
    <property type="entry name" value="CobE/GbiG_C"/>
</dbReference>
<dbReference type="Proteomes" id="UP000184388">
    <property type="component" value="Unassembled WGS sequence"/>
</dbReference>
<protein>
    <submittedName>
        <fullName evidence="3">Sirohydrochlorin cobaltochelatase</fullName>
    </submittedName>
</protein>
<evidence type="ECO:0000313" key="3">
    <source>
        <dbReference type="EMBL" id="SHL91180.1"/>
    </source>
</evidence>
<dbReference type="Gene3D" id="3.30.420.180">
    <property type="entry name" value="CobE/GbiG C-terminal domain"/>
    <property type="match status" value="1"/>
</dbReference>
<evidence type="ECO:0000256" key="1">
    <source>
        <dbReference type="SAM" id="MobiDB-lite"/>
    </source>
</evidence>
<dbReference type="AlphaFoldDB" id="A0A9X8MUW2"/>
<dbReference type="RefSeq" id="WP_073444972.1">
    <property type="nucleotide sequence ID" value="NZ_FRBK01000007.1"/>
</dbReference>
<comment type="caution">
    <text evidence="3">The sequence shown here is derived from an EMBL/GenBank/DDBJ whole genome shotgun (WGS) entry which is preliminary data.</text>
</comment>
<evidence type="ECO:0000313" key="4">
    <source>
        <dbReference type="Proteomes" id="UP000184388"/>
    </source>
</evidence>
<name>A0A9X8MUW2_9ACTN</name>
<proteinExistence type="predicted"/>
<sequence>MSGAAAVPRRPGGVLVAGVGARRGVPAAEVLELIGAALAAAGRAPAALAGLATVDAKAAEPGLVAAARELGVPLWSFPVAELAAVPVPAPSAAVRAVAGTPSVAEAAALLAAGPGARLVVGKRVSAPAGRPAAATCALAAPAAPNTRDIPAITSGTAGAADMPTAGPAIVIVPSPDAPAPPERLTPRSPSGVARRAAEGGGHRPDSEAPGTKETL</sequence>
<feature type="domain" description="CobE/GbiG C-terminal" evidence="2">
    <location>
        <begin position="15"/>
        <end position="139"/>
    </location>
</feature>
<dbReference type="InterPro" id="IPR051810">
    <property type="entry name" value="Precorrin_MeTrfase"/>
</dbReference>
<feature type="region of interest" description="Disordered" evidence="1">
    <location>
        <begin position="167"/>
        <end position="215"/>
    </location>
</feature>
<dbReference type="GO" id="GO:0009236">
    <property type="term" value="P:cobalamin biosynthetic process"/>
    <property type="evidence" value="ECO:0007669"/>
    <property type="project" value="InterPro"/>
</dbReference>
<accession>A0A9X8MUW2</accession>
<dbReference type="InterPro" id="IPR036518">
    <property type="entry name" value="CobE/GbiG_C_sf"/>
</dbReference>
<organism evidence="3 4">
    <name type="scientific">Streptomyces yunnanensis</name>
    <dbReference type="NCBI Taxonomy" id="156453"/>
    <lineage>
        <taxon>Bacteria</taxon>
        <taxon>Bacillati</taxon>
        <taxon>Actinomycetota</taxon>
        <taxon>Actinomycetes</taxon>
        <taxon>Kitasatosporales</taxon>
        <taxon>Streptomycetaceae</taxon>
        <taxon>Streptomyces</taxon>
    </lineage>
</organism>
<dbReference type="PANTHER" id="PTHR47036">
    <property type="entry name" value="COBALT-FACTOR III C(17)-METHYLTRANSFERASE-RELATED"/>
    <property type="match status" value="1"/>
</dbReference>
<dbReference type="EMBL" id="FRBK01000007">
    <property type="protein sequence ID" value="SHL91180.1"/>
    <property type="molecule type" value="Genomic_DNA"/>
</dbReference>
<dbReference type="PANTHER" id="PTHR47036:SF1">
    <property type="entry name" value="COBALT-FACTOR III C(17)-METHYLTRANSFERASE-RELATED"/>
    <property type="match status" value="1"/>
</dbReference>
<feature type="compositionally biased region" description="Basic and acidic residues" evidence="1">
    <location>
        <begin position="195"/>
        <end position="206"/>
    </location>
</feature>
<dbReference type="Pfam" id="PF01890">
    <property type="entry name" value="CbiG_C"/>
    <property type="match status" value="1"/>
</dbReference>
<reference evidence="4" key="1">
    <citation type="submission" date="2016-11" db="EMBL/GenBank/DDBJ databases">
        <authorList>
            <person name="Jaros S."/>
            <person name="Januszkiewicz K."/>
            <person name="Wedrychowicz H."/>
        </authorList>
    </citation>
    <scope>NUCLEOTIDE SEQUENCE [LARGE SCALE GENOMIC DNA]</scope>
    <source>
        <strain evidence="4">CGMCC 4.3555</strain>
    </source>
</reference>
<gene>
    <name evidence="3" type="ORF">SAMN05216268_10772</name>
</gene>
<evidence type="ECO:0000259" key="2">
    <source>
        <dbReference type="Pfam" id="PF01890"/>
    </source>
</evidence>
<dbReference type="SUPFAM" id="SSF159664">
    <property type="entry name" value="CobE/GbiG C-terminal domain-like"/>
    <property type="match status" value="1"/>
</dbReference>